<keyword evidence="11" id="KW-1185">Reference proteome</keyword>
<evidence type="ECO:0000256" key="6">
    <source>
        <dbReference type="PROSITE-ProRule" id="PRU00108"/>
    </source>
</evidence>
<feature type="compositionally biased region" description="Low complexity" evidence="8">
    <location>
        <begin position="480"/>
        <end position="545"/>
    </location>
</feature>
<accession>A0AAD7F0H4</accession>
<dbReference type="InterPro" id="IPR017970">
    <property type="entry name" value="Homeobox_CS"/>
</dbReference>
<dbReference type="CDD" id="cd00086">
    <property type="entry name" value="homeodomain"/>
    <property type="match status" value="1"/>
</dbReference>
<dbReference type="SMART" id="SM00389">
    <property type="entry name" value="HOX"/>
    <property type="match status" value="1"/>
</dbReference>
<dbReference type="Gene3D" id="1.10.10.60">
    <property type="entry name" value="Homeodomain-like"/>
    <property type="match status" value="1"/>
</dbReference>
<evidence type="ECO:0000313" key="11">
    <source>
        <dbReference type="Proteomes" id="UP001218218"/>
    </source>
</evidence>
<keyword evidence="5 6" id="KW-0539">Nucleus</keyword>
<evidence type="ECO:0000256" key="7">
    <source>
        <dbReference type="RuleBase" id="RU000682"/>
    </source>
</evidence>
<dbReference type="InterPro" id="IPR009057">
    <property type="entry name" value="Homeodomain-like_sf"/>
</dbReference>
<sequence length="563" mass="61704">MTQDTDSQRPARVIQTADAIKRLCAPLCNLPLQTPSTSTQVVSLPPPSSIRPKLVALGLDAHLVADFARKYDRACGDLHSAAQLSLQHACRDFAALPEHSALTPLSQLSGRVFSAYTAEYTRSLKALEQRAIEMASKLAKARGLDKKVPKRKEFTPFLEKYFEYNAYPSVADHAAMAKKSMMEPRQIKVWFQNHRKRAKDEGLSFRRLSATDPAPLELCLRSMEEKMEPYLIPDGLRQEVDSEVSEPGSDDEEDDDDFDNAQPETVSTTNPLDPPAPRHAYPLKFKSRLIFASTILQDQDFSFPPPNWPRKAGTSPRRADITIDELITTFGSLHVHDARPVTSPPFQIPTTVRVPNAPLPALVRSTQPTDKSKNRLAPLATTSLNTAHTVHPQFGSSARRRAFRAPSPYAYTYAQPVSDPAASTSTSPSGRRRKIAGPPRRTPTKRSSRQQRGASSAGSDTDTSTSAPSRTPSLEFDAFSRTPSLDFSSRSSSSSSSYPYSSYSRSSSTSSSSSCSSAGPATPSSSPSILPLELDFGKQPQQERQQQFGFARYADVAPGAVWG</sequence>
<evidence type="ECO:0000259" key="9">
    <source>
        <dbReference type="PROSITE" id="PS50071"/>
    </source>
</evidence>
<evidence type="ECO:0000256" key="1">
    <source>
        <dbReference type="ARBA" id="ARBA00004123"/>
    </source>
</evidence>
<feature type="DNA-binding region" description="Homeobox" evidence="6">
    <location>
        <begin position="160"/>
        <end position="202"/>
    </location>
</feature>
<reference evidence="10" key="1">
    <citation type="submission" date="2023-03" db="EMBL/GenBank/DDBJ databases">
        <title>Massive genome expansion in bonnet fungi (Mycena s.s.) driven by repeated elements and novel gene families across ecological guilds.</title>
        <authorList>
            <consortium name="Lawrence Berkeley National Laboratory"/>
            <person name="Harder C.B."/>
            <person name="Miyauchi S."/>
            <person name="Viragh M."/>
            <person name="Kuo A."/>
            <person name="Thoen E."/>
            <person name="Andreopoulos B."/>
            <person name="Lu D."/>
            <person name="Skrede I."/>
            <person name="Drula E."/>
            <person name="Henrissat B."/>
            <person name="Morin E."/>
            <person name="Kohler A."/>
            <person name="Barry K."/>
            <person name="LaButti K."/>
            <person name="Morin E."/>
            <person name="Salamov A."/>
            <person name="Lipzen A."/>
            <person name="Mereny Z."/>
            <person name="Hegedus B."/>
            <person name="Baldrian P."/>
            <person name="Stursova M."/>
            <person name="Weitz H."/>
            <person name="Taylor A."/>
            <person name="Grigoriev I.V."/>
            <person name="Nagy L.G."/>
            <person name="Martin F."/>
            <person name="Kauserud H."/>
        </authorList>
    </citation>
    <scope>NUCLEOTIDE SEQUENCE</scope>
    <source>
        <strain evidence="10">CBHHK002</strain>
    </source>
</reference>
<feature type="compositionally biased region" description="Polar residues" evidence="8">
    <location>
        <begin position="262"/>
        <end position="271"/>
    </location>
</feature>
<dbReference type="InterPro" id="IPR001356">
    <property type="entry name" value="HD"/>
</dbReference>
<protein>
    <recommendedName>
        <fullName evidence="9">Homeobox domain-containing protein</fullName>
    </recommendedName>
</protein>
<comment type="caution">
    <text evidence="10">The sequence shown here is derived from an EMBL/GenBank/DDBJ whole genome shotgun (WGS) entry which is preliminary data.</text>
</comment>
<comment type="subcellular location">
    <subcellularLocation>
        <location evidence="1 6 7">Nucleus</location>
    </subcellularLocation>
</comment>
<dbReference type="GO" id="GO:0009948">
    <property type="term" value="P:anterior/posterior axis specification"/>
    <property type="evidence" value="ECO:0007669"/>
    <property type="project" value="TreeGrafter"/>
</dbReference>
<feature type="region of interest" description="Disordered" evidence="8">
    <location>
        <begin position="379"/>
        <end position="400"/>
    </location>
</feature>
<keyword evidence="3 6" id="KW-0238">DNA-binding</keyword>
<feature type="region of interest" description="Disordered" evidence="8">
    <location>
        <begin position="413"/>
        <end position="545"/>
    </location>
</feature>
<dbReference type="InterPro" id="IPR047152">
    <property type="entry name" value="Caudal_homeobox"/>
</dbReference>
<dbReference type="PROSITE" id="PS00027">
    <property type="entry name" value="HOMEOBOX_1"/>
    <property type="match status" value="1"/>
</dbReference>
<dbReference type="GO" id="GO:0005634">
    <property type="term" value="C:nucleus"/>
    <property type="evidence" value="ECO:0007669"/>
    <property type="project" value="UniProtKB-SubCell"/>
</dbReference>
<dbReference type="AlphaFoldDB" id="A0AAD7F0H4"/>
<dbReference type="PROSITE" id="PS50071">
    <property type="entry name" value="HOMEOBOX_2"/>
    <property type="match status" value="1"/>
</dbReference>
<gene>
    <name evidence="10" type="ORF">DFH08DRAFT_800837</name>
</gene>
<dbReference type="GO" id="GO:0000977">
    <property type="term" value="F:RNA polymerase II transcription regulatory region sequence-specific DNA binding"/>
    <property type="evidence" value="ECO:0007669"/>
    <property type="project" value="TreeGrafter"/>
</dbReference>
<dbReference type="GO" id="GO:0000981">
    <property type="term" value="F:DNA-binding transcription factor activity, RNA polymerase II-specific"/>
    <property type="evidence" value="ECO:0007669"/>
    <property type="project" value="InterPro"/>
</dbReference>
<organism evidence="10 11">
    <name type="scientific">Mycena albidolilacea</name>
    <dbReference type="NCBI Taxonomy" id="1033008"/>
    <lineage>
        <taxon>Eukaryota</taxon>
        <taxon>Fungi</taxon>
        <taxon>Dikarya</taxon>
        <taxon>Basidiomycota</taxon>
        <taxon>Agaricomycotina</taxon>
        <taxon>Agaricomycetes</taxon>
        <taxon>Agaricomycetidae</taxon>
        <taxon>Agaricales</taxon>
        <taxon>Marasmiineae</taxon>
        <taxon>Mycenaceae</taxon>
        <taxon>Mycena</taxon>
    </lineage>
</organism>
<keyword evidence="4 6" id="KW-0371">Homeobox</keyword>
<dbReference type="Pfam" id="PF00046">
    <property type="entry name" value="Homeodomain"/>
    <property type="match status" value="1"/>
</dbReference>
<dbReference type="EMBL" id="JARIHO010000005">
    <property type="protein sequence ID" value="KAJ7361553.1"/>
    <property type="molecule type" value="Genomic_DNA"/>
</dbReference>
<dbReference type="GO" id="GO:0030154">
    <property type="term" value="P:cell differentiation"/>
    <property type="evidence" value="ECO:0007669"/>
    <property type="project" value="TreeGrafter"/>
</dbReference>
<feature type="compositionally biased region" description="Low complexity" evidence="8">
    <location>
        <begin position="420"/>
        <end position="429"/>
    </location>
</feature>
<evidence type="ECO:0000256" key="4">
    <source>
        <dbReference type="ARBA" id="ARBA00023155"/>
    </source>
</evidence>
<feature type="domain" description="Homeobox" evidence="9">
    <location>
        <begin position="158"/>
        <end position="201"/>
    </location>
</feature>
<evidence type="ECO:0000256" key="8">
    <source>
        <dbReference type="SAM" id="MobiDB-lite"/>
    </source>
</evidence>
<dbReference type="Proteomes" id="UP001218218">
    <property type="component" value="Unassembled WGS sequence"/>
</dbReference>
<dbReference type="SUPFAM" id="SSF46689">
    <property type="entry name" value="Homeodomain-like"/>
    <property type="match status" value="1"/>
</dbReference>
<evidence type="ECO:0000256" key="5">
    <source>
        <dbReference type="ARBA" id="ARBA00023242"/>
    </source>
</evidence>
<evidence type="ECO:0000256" key="2">
    <source>
        <dbReference type="ARBA" id="ARBA00010341"/>
    </source>
</evidence>
<feature type="compositionally biased region" description="Low complexity" evidence="8">
    <location>
        <begin position="450"/>
        <end position="473"/>
    </location>
</feature>
<comment type="similarity">
    <text evidence="2">Belongs to the Caudal homeobox family.</text>
</comment>
<feature type="region of interest" description="Disordered" evidence="8">
    <location>
        <begin position="231"/>
        <end position="279"/>
    </location>
</feature>
<dbReference type="PANTHER" id="PTHR24332">
    <property type="entry name" value="HOMEOBOX PROTEIN CDX"/>
    <property type="match status" value="1"/>
</dbReference>
<evidence type="ECO:0000256" key="3">
    <source>
        <dbReference type="ARBA" id="ARBA00023125"/>
    </source>
</evidence>
<dbReference type="PANTHER" id="PTHR24332:SF9">
    <property type="entry name" value="HOMEOTIC PROTEIN CAUDAL"/>
    <property type="match status" value="1"/>
</dbReference>
<name>A0AAD7F0H4_9AGAR</name>
<evidence type="ECO:0000313" key="10">
    <source>
        <dbReference type="EMBL" id="KAJ7361553.1"/>
    </source>
</evidence>
<feature type="compositionally biased region" description="Acidic residues" evidence="8">
    <location>
        <begin position="241"/>
        <end position="259"/>
    </location>
</feature>
<proteinExistence type="inferred from homology"/>